<evidence type="ECO:0000313" key="3">
    <source>
        <dbReference type="Proteomes" id="UP000598996"/>
    </source>
</evidence>
<dbReference type="Gene3D" id="1.10.8.430">
    <property type="entry name" value="Helical domain of apoptotic protease-activating factors"/>
    <property type="match status" value="1"/>
</dbReference>
<gene>
    <name evidence="2" type="ORF">JKJ07_33840</name>
</gene>
<dbReference type="PANTHER" id="PTHR10098">
    <property type="entry name" value="RAPSYN-RELATED"/>
    <property type="match status" value="1"/>
</dbReference>
<reference evidence="2 3" key="1">
    <citation type="submission" date="2021-01" db="EMBL/GenBank/DDBJ databases">
        <title>Actinoplanes sp. nov. LDG1-01 isolated from lichen.</title>
        <authorList>
            <person name="Saeng-In P."/>
            <person name="Phongsopitanun W."/>
            <person name="Kanchanasin P."/>
            <person name="Yuki M."/>
            <person name="Kudo T."/>
            <person name="Ohkuma M."/>
            <person name="Tanasupawat S."/>
        </authorList>
    </citation>
    <scope>NUCLEOTIDE SEQUENCE [LARGE SCALE GENOMIC DNA]</scope>
    <source>
        <strain evidence="2 3">LDG1-01</strain>
    </source>
</reference>
<dbReference type="SUPFAM" id="SSF52540">
    <property type="entry name" value="P-loop containing nucleoside triphosphate hydrolases"/>
    <property type="match status" value="1"/>
</dbReference>
<comment type="caution">
    <text evidence="2">The sequence shown here is derived from an EMBL/GenBank/DDBJ whole genome shotgun (WGS) entry which is preliminary data.</text>
</comment>
<dbReference type="Gene3D" id="1.25.40.10">
    <property type="entry name" value="Tetratricopeptide repeat domain"/>
    <property type="match status" value="2"/>
</dbReference>
<dbReference type="SUPFAM" id="SSF48452">
    <property type="entry name" value="TPR-like"/>
    <property type="match status" value="2"/>
</dbReference>
<evidence type="ECO:0000313" key="2">
    <source>
        <dbReference type="EMBL" id="MBL7259310.1"/>
    </source>
</evidence>
<dbReference type="SMART" id="SM00382">
    <property type="entry name" value="AAA"/>
    <property type="match status" value="1"/>
</dbReference>
<dbReference type="Pfam" id="PF00931">
    <property type="entry name" value="NB-ARC"/>
    <property type="match status" value="1"/>
</dbReference>
<dbReference type="InterPro" id="IPR002182">
    <property type="entry name" value="NB-ARC"/>
</dbReference>
<dbReference type="Pfam" id="PF13424">
    <property type="entry name" value="TPR_12"/>
    <property type="match status" value="3"/>
</dbReference>
<evidence type="ECO:0000259" key="1">
    <source>
        <dbReference type="SMART" id="SM00382"/>
    </source>
</evidence>
<accession>A0ABS1VXT7</accession>
<protein>
    <submittedName>
        <fullName evidence="2">Tetratricopeptide repeat protein</fullName>
    </submittedName>
</protein>
<proteinExistence type="predicted"/>
<dbReference type="EMBL" id="JAENHO010000011">
    <property type="protein sequence ID" value="MBL7259310.1"/>
    <property type="molecule type" value="Genomic_DNA"/>
</dbReference>
<feature type="domain" description="AAA+ ATPase" evidence="1">
    <location>
        <begin position="139"/>
        <end position="353"/>
    </location>
</feature>
<keyword evidence="3" id="KW-1185">Reference proteome</keyword>
<dbReference type="PANTHER" id="PTHR10098:SF108">
    <property type="entry name" value="TETRATRICOPEPTIDE REPEAT PROTEIN 28"/>
    <property type="match status" value="1"/>
</dbReference>
<dbReference type="InterPro" id="IPR003593">
    <property type="entry name" value="AAA+_ATPase"/>
</dbReference>
<dbReference type="PRINTS" id="PR00364">
    <property type="entry name" value="DISEASERSIST"/>
</dbReference>
<organism evidence="2 3">
    <name type="scientific">Paractinoplanes lichenicola</name>
    <dbReference type="NCBI Taxonomy" id="2802976"/>
    <lineage>
        <taxon>Bacteria</taxon>
        <taxon>Bacillati</taxon>
        <taxon>Actinomycetota</taxon>
        <taxon>Actinomycetes</taxon>
        <taxon>Micromonosporales</taxon>
        <taxon>Micromonosporaceae</taxon>
        <taxon>Paractinoplanes</taxon>
    </lineage>
</organism>
<dbReference type="InterPro" id="IPR042197">
    <property type="entry name" value="Apaf_helical"/>
</dbReference>
<dbReference type="Proteomes" id="UP000598996">
    <property type="component" value="Unassembled WGS sequence"/>
</dbReference>
<dbReference type="SMART" id="SM00028">
    <property type="entry name" value="TPR"/>
    <property type="match status" value="7"/>
</dbReference>
<dbReference type="InterPro" id="IPR027417">
    <property type="entry name" value="P-loop_NTPase"/>
</dbReference>
<sequence>MATVRAVPADRSTSLPDPGVAGSIDGLVQQLRLLKVWADDPSYEAIAARINQSRREQTSRATVADCFKPGRRRLRADLVVAIVQALHPDGGYVAQWRQALRTVGGATRAAAQVRVRDALPPELPGFTGRAAELDRLLEPGRVAAIEGMAGIGKTQLALQAAHHLVRRERFDRVFFVDLRGFHPDPGQPPAEPTAVLDGLLRLLEVPGSKIPHDPGARAELCRERMAGLRALVLLDNAAGADQVRPLLPGTPGSRVLVTSRSPMAGLRPSVQLTVGVFSADEARQFLKSATAGVEAGEDPAAATRIAERCGHLPLALGLVASHMRATPGWTLTDHADRLDERHRDRRLESGVELALDLSYRHLDPGLRRLLRLLALHPGADLEPYAVAALLGAGTGTAREHLDHLRGDHLLQAGAPGRFLFHDLVRAYASVRAHEEDRPAERRDALTRLFDHYLATAAAAMDLMRPAEAHLRPPAAPAGTPSPALADADAARAWLDAERHNLVAAATHDRPGHTIRLARTLHRYLTEGHDSDAVIVHSHAVQVAARIGDVAGEAHALRDLASACLGLDRYDEADEHLRSALELFRQVDDPGGQARTLNNLGIAADHAGRWPEATEHFAAALALFRRADDPTSEARTLNNLAFLEGLLGRGDAAVEHYSQALALVRRAGDRIGESSALSGLGLAEARCGRLEPAAEHLRLALTLARELGHRALEADALESLGVLAQRLDRLDEAATRHRQALAIYRDVGYKYSEAWSLNGLGETAQAAGRPAEALNHHAAARAIAVEIGVSEQQARADAGLGHAHHTLGDLDEARGHWERAASRYAALGMPEAGEIRRAIADAAHR</sequence>
<dbReference type="InterPro" id="IPR019734">
    <property type="entry name" value="TPR_rpt"/>
</dbReference>
<name>A0ABS1VXT7_9ACTN</name>
<dbReference type="Gene3D" id="3.40.50.300">
    <property type="entry name" value="P-loop containing nucleotide triphosphate hydrolases"/>
    <property type="match status" value="1"/>
</dbReference>
<dbReference type="InterPro" id="IPR011990">
    <property type="entry name" value="TPR-like_helical_dom_sf"/>
</dbReference>